<proteinExistence type="predicted"/>
<gene>
    <name evidence="2" type="ORF">A9Z42_0045440</name>
</gene>
<dbReference type="PANTHER" id="PTHR38846">
    <property type="entry name" value="C3H1-TYPE DOMAIN-CONTAINING PROTEIN"/>
    <property type="match status" value="1"/>
</dbReference>
<protein>
    <submittedName>
        <fullName evidence="2">Uncharacterized protein</fullName>
    </submittedName>
</protein>
<organism evidence="2 3">
    <name type="scientific">Trichoderma parareesei</name>
    <name type="common">Filamentous fungus</name>
    <dbReference type="NCBI Taxonomy" id="858221"/>
    <lineage>
        <taxon>Eukaryota</taxon>
        <taxon>Fungi</taxon>
        <taxon>Dikarya</taxon>
        <taxon>Ascomycota</taxon>
        <taxon>Pezizomycotina</taxon>
        <taxon>Sordariomycetes</taxon>
        <taxon>Hypocreomycetidae</taxon>
        <taxon>Hypocreales</taxon>
        <taxon>Hypocreaceae</taxon>
        <taxon>Trichoderma</taxon>
    </lineage>
</organism>
<dbReference type="OrthoDB" id="6105938at2759"/>
<evidence type="ECO:0000313" key="2">
    <source>
        <dbReference type="EMBL" id="OTA04006.1"/>
    </source>
</evidence>
<evidence type="ECO:0000313" key="3">
    <source>
        <dbReference type="Proteomes" id="UP000219286"/>
    </source>
</evidence>
<comment type="caution">
    <text evidence="2">The sequence shown here is derived from an EMBL/GenBank/DDBJ whole genome shotgun (WGS) entry which is preliminary data.</text>
</comment>
<dbReference type="PANTHER" id="PTHR38846:SF1">
    <property type="entry name" value="C3H1-TYPE DOMAIN-CONTAINING PROTEIN"/>
    <property type="match status" value="1"/>
</dbReference>
<feature type="compositionally biased region" description="Low complexity" evidence="1">
    <location>
        <begin position="42"/>
        <end position="62"/>
    </location>
</feature>
<dbReference type="EMBL" id="LFMI01000465">
    <property type="protein sequence ID" value="OTA04006.1"/>
    <property type="molecule type" value="Genomic_DNA"/>
</dbReference>
<keyword evidence="3" id="KW-1185">Reference proteome</keyword>
<dbReference type="AlphaFoldDB" id="A0A2H2ZPG5"/>
<feature type="compositionally biased region" description="Polar residues" evidence="1">
    <location>
        <begin position="109"/>
        <end position="118"/>
    </location>
</feature>
<evidence type="ECO:0000256" key="1">
    <source>
        <dbReference type="SAM" id="MobiDB-lite"/>
    </source>
</evidence>
<reference evidence="2 3" key="1">
    <citation type="journal article" date="2015" name="Genome Announc.">
        <title>Genome sequence and annotation of Trichoderma parareesei, the ancestor of the cellulase producer Trichoderma reesei.</title>
        <authorList>
            <person name="Yang D."/>
            <person name="Pomraning K."/>
            <person name="Kopchinskiy A."/>
            <person name="Karimi Aghcheh R."/>
            <person name="Atanasova L."/>
            <person name="Chenthamara K."/>
            <person name="Baker S.E."/>
            <person name="Zhang R."/>
            <person name="Shen Q."/>
            <person name="Freitag M."/>
            <person name="Kubicek C.P."/>
            <person name="Druzhinina I.S."/>
        </authorList>
    </citation>
    <scope>NUCLEOTIDE SEQUENCE [LARGE SCALE GENOMIC DNA]</scope>
    <source>
        <strain evidence="2 3">CBS 125925</strain>
    </source>
</reference>
<name>A0A2H2ZPG5_TRIPA</name>
<feature type="region of interest" description="Disordered" evidence="1">
    <location>
        <begin position="25"/>
        <end position="88"/>
    </location>
</feature>
<dbReference type="Proteomes" id="UP000219286">
    <property type="component" value="Unassembled WGS sequence"/>
</dbReference>
<accession>A0A2H2ZPG5</accession>
<feature type="compositionally biased region" description="Basic residues" evidence="1">
    <location>
        <begin position="69"/>
        <end position="78"/>
    </location>
</feature>
<feature type="region of interest" description="Disordered" evidence="1">
    <location>
        <begin position="103"/>
        <end position="131"/>
    </location>
</feature>
<sequence length="253" mass="28616">MALRITHLLKSKTKLKPKGHLLSVIFPSPSLSTSSSPPPPTTSTSTPTNSTNQPPANTTTPKGTEKPNKPKKPKKPKPTKPAPPKTPLDIFFSSFKNFRYKPSRDPSASWKQLASSQGWPPKKPKKDAPGRDAWDRYQMALAKEVELWFGHENDPKAWKTLCRAVGHADAPEDIKKCEAILRNTHVNIVDLVHWGRKGGEEAEDNTAPEVFKSLQELKDYTFRNHKVFEQEQLREYNGGNVVLRHLLRRLFSR</sequence>